<dbReference type="GO" id="GO:0032259">
    <property type="term" value="P:methylation"/>
    <property type="evidence" value="ECO:0007669"/>
    <property type="project" value="UniProtKB-KW"/>
</dbReference>
<protein>
    <recommendedName>
        <fullName evidence="2 8">Site-specific DNA-methyltransferase (adenine-specific)</fullName>
        <ecNumber evidence="2 8">2.1.1.72</ecNumber>
    </recommendedName>
</protein>
<evidence type="ECO:0000313" key="10">
    <source>
        <dbReference type="EMBL" id="NHK26518.1"/>
    </source>
</evidence>
<evidence type="ECO:0000313" key="12">
    <source>
        <dbReference type="Proteomes" id="UP000818603"/>
    </source>
</evidence>
<dbReference type="PIRSF" id="PIRSF000398">
    <property type="entry name" value="M_m6A_EcoRV"/>
    <property type="match status" value="1"/>
</dbReference>
<comment type="similarity">
    <text evidence="1 8">Belongs to the N(4)/N(6)-methyltransferase family.</text>
</comment>
<comment type="catalytic activity">
    <reaction evidence="6 8">
        <text>a 2'-deoxyadenosine in DNA + S-adenosyl-L-methionine = an N(6)-methyl-2'-deoxyadenosine in DNA + S-adenosyl-L-homocysteine + H(+)</text>
        <dbReference type="Rhea" id="RHEA:15197"/>
        <dbReference type="Rhea" id="RHEA-COMP:12418"/>
        <dbReference type="Rhea" id="RHEA-COMP:12419"/>
        <dbReference type="ChEBI" id="CHEBI:15378"/>
        <dbReference type="ChEBI" id="CHEBI:57856"/>
        <dbReference type="ChEBI" id="CHEBI:59789"/>
        <dbReference type="ChEBI" id="CHEBI:90615"/>
        <dbReference type="ChEBI" id="CHEBI:90616"/>
        <dbReference type="EC" id="2.1.1.72"/>
    </reaction>
</comment>
<dbReference type="InterPro" id="IPR012263">
    <property type="entry name" value="M_m6A_EcoRV"/>
</dbReference>
<dbReference type="Gene3D" id="3.40.50.150">
    <property type="entry name" value="Vaccinia Virus protein VP39"/>
    <property type="match status" value="1"/>
</dbReference>
<dbReference type="AlphaFoldDB" id="A0A8J3A0B4"/>
<dbReference type="GO" id="GO:1904047">
    <property type="term" value="F:S-adenosyl-L-methionine binding"/>
    <property type="evidence" value="ECO:0007669"/>
    <property type="project" value="TreeGrafter"/>
</dbReference>
<reference evidence="9" key="3">
    <citation type="submission" date="2020-09" db="EMBL/GenBank/DDBJ databases">
        <authorList>
            <person name="Sun Q."/>
            <person name="Zhou Y."/>
        </authorList>
    </citation>
    <scope>NUCLEOTIDE SEQUENCE</scope>
    <source>
        <strain evidence="9">CGMCC 1.14984</strain>
    </source>
</reference>
<keyword evidence="12" id="KW-1185">Reference proteome</keyword>
<evidence type="ECO:0000256" key="8">
    <source>
        <dbReference type="RuleBase" id="RU361257"/>
    </source>
</evidence>
<dbReference type="Gene3D" id="1.10.1020.10">
    <property type="entry name" value="Adenine-specific Methyltransferase, Domain 2"/>
    <property type="match status" value="1"/>
</dbReference>
<dbReference type="GO" id="GO:0009307">
    <property type="term" value="P:DNA restriction-modification system"/>
    <property type="evidence" value="ECO:0007669"/>
    <property type="project" value="InterPro"/>
</dbReference>
<dbReference type="Proteomes" id="UP000621856">
    <property type="component" value="Unassembled WGS sequence"/>
</dbReference>
<keyword evidence="4 8" id="KW-0808">Transferase</keyword>
<dbReference type="EMBL" id="VCJR02000001">
    <property type="protein sequence ID" value="NHK26518.1"/>
    <property type="molecule type" value="Genomic_DNA"/>
</dbReference>
<feature type="binding site" evidence="7">
    <location>
        <position position="182"/>
    </location>
    <ligand>
        <name>S-adenosyl-L-methionine</name>
        <dbReference type="ChEBI" id="CHEBI:59789"/>
    </ligand>
</feature>
<dbReference type="GO" id="GO:0009007">
    <property type="term" value="F:site-specific DNA-methyltransferase (adenine-specific) activity"/>
    <property type="evidence" value="ECO:0007669"/>
    <property type="project" value="UniProtKB-UniRule"/>
</dbReference>
<dbReference type="InterPro" id="IPR012327">
    <property type="entry name" value="MeTrfase_D12"/>
</dbReference>
<sequence length="292" mass="33687">MNQSKDHLEPFLKWPGGKRWLAPFLKDLIDVEGARYVEPFLGGGALFFCLAPPKALLSDINSDLINTYKQLKQNPIQFQNALYSYEPLHSKEFYYAERSRFYESNFDRAVQFTYLNRTCFNGIYRVNLSGTFNVPIGSKTKIRLPSDDFERTAKQLRRASIQCSDFEKVISATNERDLIYADPPYTVRHNLNGFVKYNDKIFLWEDQVRLHDALEDASSRGASVIVSNANHESIRELYSDWHQYEVNRSSVISANASHRGKTSEILITNFEIEKEKIVESGALQMQQMPLGF</sequence>
<dbReference type="Pfam" id="PF02086">
    <property type="entry name" value="MethyltransfD12"/>
    <property type="match status" value="1"/>
</dbReference>
<evidence type="ECO:0000256" key="5">
    <source>
        <dbReference type="ARBA" id="ARBA00022691"/>
    </source>
</evidence>
<feature type="binding site" evidence="7">
    <location>
        <position position="14"/>
    </location>
    <ligand>
        <name>S-adenosyl-L-methionine</name>
        <dbReference type="ChEBI" id="CHEBI:59789"/>
    </ligand>
</feature>
<dbReference type="GO" id="GO:0043565">
    <property type="term" value="F:sequence-specific DNA binding"/>
    <property type="evidence" value="ECO:0007669"/>
    <property type="project" value="TreeGrafter"/>
</dbReference>
<dbReference type="PROSITE" id="PS00092">
    <property type="entry name" value="N6_MTASE"/>
    <property type="match status" value="1"/>
</dbReference>
<evidence type="ECO:0000256" key="4">
    <source>
        <dbReference type="ARBA" id="ARBA00022679"/>
    </source>
</evidence>
<evidence type="ECO:0000256" key="2">
    <source>
        <dbReference type="ARBA" id="ARBA00011900"/>
    </source>
</evidence>
<keyword evidence="5 8" id="KW-0949">S-adenosyl-L-methionine</keyword>
<evidence type="ECO:0000256" key="6">
    <source>
        <dbReference type="ARBA" id="ARBA00047942"/>
    </source>
</evidence>
<dbReference type="EMBL" id="BMGZ01000001">
    <property type="protein sequence ID" value="GGH92583.1"/>
    <property type="molecule type" value="Genomic_DNA"/>
</dbReference>
<dbReference type="PANTHER" id="PTHR30481:SF3">
    <property type="entry name" value="DNA ADENINE METHYLASE"/>
    <property type="match status" value="1"/>
</dbReference>
<dbReference type="GO" id="GO:0006298">
    <property type="term" value="P:mismatch repair"/>
    <property type="evidence" value="ECO:0007669"/>
    <property type="project" value="TreeGrafter"/>
</dbReference>
<name>A0A8J3A0B4_9PROT</name>
<accession>A0A8J3A0B4</accession>
<dbReference type="EC" id="2.1.1.72" evidence="2 8"/>
<dbReference type="SUPFAM" id="SSF53335">
    <property type="entry name" value="S-adenosyl-L-methionine-dependent methyltransferases"/>
    <property type="match status" value="1"/>
</dbReference>
<keyword evidence="3 8" id="KW-0489">Methyltransferase</keyword>
<dbReference type="NCBIfam" id="TIGR00571">
    <property type="entry name" value="dam"/>
    <property type="match status" value="1"/>
</dbReference>
<evidence type="ECO:0000256" key="7">
    <source>
        <dbReference type="PIRSR" id="PIRSR000398-1"/>
    </source>
</evidence>
<evidence type="ECO:0000313" key="11">
    <source>
        <dbReference type="Proteomes" id="UP000621856"/>
    </source>
</evidence>
<dbReference type="Proteomes" id="UP000818603">
    <property type="component" value="Unassembled WGS sequence"/>
</dbReference>
<dbReference type="InterPro" id="IPR029063">
    <property type="entry name" value="SAM-dependent_MTases_sf"/>
</dbReference>
<comment type="caution">
    <text evidence="9">The sequence shown here is derived from an EMBL/GenBank/DDBJ whole genome shotgun (WGS) entry which is preliminary data.</text>
</comment>
<evidence type="ECO:0000313" key="9">
    <source>
        <dbReference type="EMBL" id="GGH92583.1"/>
    </source>
</evidence>
<feature type="binding site" evidence="7">
    <location>
        <position position="59"/>
    </location>
    <ligand>
        <name>S-adenosyl-L-methionine</name>
        <dbReference type="ChEBI" id="CHEBI:59789"/>
    </ligand>
</feature>
<dbReference type="InterPro" id="IPR002052">
    <property type="entry name" value="DNA_methylase_N6_adenine_CS"/>
</dbReference>
<organism evidence="9 11">
    <name type="scientific">Aquisalinus luteolus</name>
    <dbReference type="NCBI Taxonomy" id="1566827"/>
    <lineage>
        <taxon>Bacteria</taxon>
        <taxon>Pseudomonadati</taxon>
        <taxon>Pseudomonadota</taxon>
        <taxon>Alphaproteobacteria</taxon>
        <taxon>Parvularculales</taxon>
        <taxon>Parvularculaceae</taxon>
        <taxon>Aquisalinus</taxon>
    </lineage>
</organism>
<evidence type="ECO:0000256" key="1">
    <source>
        <dbReference type="ARBA" id="ARBA00006594"/>
    </source>
</evidence>
<reference evidence="9" key="1">
    <citation type="journal article" date="2014" name="Int. J. Syst. Evol. Microbiol.">
        <title>Complete genome sequence of Corynebacterium casei LMG S-19264T (=DSM 44701T), isolated from a smear-ripened cheese.</title>
        <authorList>
            <consortium name="US DOE Joint Genome Institute (JGI-PGF)"/>
            <person name="Walter F."/>
            <person name="Albersmeier A."/>
            <person name="Kalinowski J."/>
            <person name="Ruckert C."/>
        </authorList>
    </citation>
    <scope>NUCLEOTIDE SEQUENCE</scope>
    <source>
        <strain evidence="9">CGMCC 1.14984</strain>
    </source>
</reference>
<feature type="binding site" evidence="7">
    <location>
        <position position="18"/>
    </location>
    <ligand>
        <name>S-adenosyl-L-methionine</name>
        <dbReference type="ChEBI" id="CHEBI:59789"/>
    </ligand>
</feature>
<evidence type="ECO:0000256" key="3">
    <source>
        <dbReference type="ARBA" id="ARBA00022603"/>
    </source>
</evidence>
<dbReference type="PANTHER" id="PTHR30481">
    <property type="entry name" value="DNA ADENINE METHYLASE"/>
    <property type="match status" value="1"/>
</dbReference>
<dbReference type="InterPro" id="IPR023095">
    <property type="entry name" value="Ade_MeTrfase_dom_2"/>
</dbReference>
<gene>
    <name evidence="9" type="primary">dpnIIA</name>
    <name evidence="10" type="ORF">FF098_001195</name>
    <name evidence="9" type="ORF">GCM10011355_02420</name>
</gene>
<proteinExistence type="inferred from homology"/>
<reference evidence="10 12" key="2">
    <citation type="submission" date="2020-02" db="EMBL/GenBank/DDBJ databases">
        <title>Genome sequence of Parvularcula flava strain NH6-79.</title>
        <authorList>
            <person name="Abdul Karim M.H."/>
            <person name="Lam M.Q."/>
            <person name="Chen S.J."/>
            <person name="Yahya A."/>
            <person name="Shahir S."/>
            <person name="Shamsir M.S."/>
            <person name="Chong C.S."/>
        </authorList>
    </citation>
    <scope>NUCLEOTIDE SEQUENCE [LARGE SCALE GENOMIC DNA]</scope>
    <source>
        <strain evidence="10 12">NH6-79</strain>
    </source>
</reference>
<dbReference type="PRINTS" id="PR00505">
    <property type="entry name" value="D12N6MTFRASE"/>
</dbReference>
<dbReference type="RefSeq" id="WP_155136195.1">
    <property type="nucleotide sequence ID" value="NZ_BMGZ01000001.1"/>
</dbReference>